<keyword evidence="2" id="KW-0479">Metal-binding</keyword>
<gene>
    <name evidence="6" type="ORF">ASPVEDRAFT_732392</name>
</gene>
<evidence type="ECO:0000256" key="1">
    <source>
        <dbReference type="ARBA" id="ARBA00005495"/>
    </source>
</evidence>
<sequence length="145" mass="15709">MSTQSHADTHTGKCLCGGITFTVQGPPNAVYCCYCKDCSLGAGGPCQITASYPSSEFTLQDADGLATRFAIPGTVSGKPKDKYFCRRCGCTLFTIPFAVGLKEIVIRPALVENGLHIFRPSIECFAERRPEYFSACENAVQYQTS</sequence>
<comment type="similarity">
    <text evidence="1">Belongs to the Gfa family.</text>
</comment>
<dbReference type="Proteomes" id="UP000184073">
    <property type="component" value="Unassembled WGS sequence"/>
</dbReference>
<reference evidence="7" key="1">
    <citation type="journal article" date="2017" name="Genome Biol.">
        <title>Comparative genomics reveals high biological diversity and specific adaptations in the industrially and medically important fungal genus Aspergillus.</title>
        <authorList>
            <person name="de Vries R.P."/>
            <person name="Riley R."/>
            <person name="Wiebenga A."/>
            <person name="Aguilar-Osorio G."/>
            <person name="Amillis S."/>
            <person name="Uchima C.A."/>
            <person name="Anderluh G."/>
            <person name="Asadollahi M."/>
            <person name="Askin M."/>
            <person name="Barry K."/>
            <person name="Battaglia E."/>
            <person name="Bayram O."/>
            <person name="Benocci T."/>
            <person name="Braus-Stromeyer S.A."/>
            <person name="Caldana C."/>
            <person name="Canovas D."/>
            <person name="Cerqueira G.C."/>
            <person name="Chen F."/>
            <person name="Chen W."/>
            <person name="Choi C."/>
            <person name="Clum A."/>
            <person name="Dos Santos R.A."/>
            <person name="Damasio A.R."/>
            <person name="Diallinas G."/>
            <person name="Emri T."/>
            <person name="Fekete E."/>
            <person name="Flipphi M."/>
            <person name="Freyberg S."/>
            <person name="Gallo A."/>
            <person name="Gournas C."/>
            <person name="Habgood R."/>
            <person name="Hainaut M."/>
            <person name="Harispe M.L."/>
            <person name="Henrissat B."/>
            <person name="Hilden K.S."/>
            <person name="Hope R."/>
            <person name="Hossain A."/>
            <person name="Karabika E."/>
            <person name="Karaffa L."/>
            <person name="Karanyi Z."/>
            <person name="Krasevec N."/>
            <person name="Kuo A."/>
            <person name="Kusch H."/>
            <person name="LaButti K."/>
            <person name="Lagendijk E.L."/>
            <person name="Lapidus A."/>
            <person name="Levasseur A."/>
            <person name="Lindquist E."/>
            <person name="Lipzen A."/>
            <person name="Logrieco A.F."/>
            <person name="MacCabe A."/>
            <person name="Maekelae M.R."/>
            <person name="Malavazi I."/>
            <person name="Melin P."/>
            <person name="Meyer V."/>
            <person name="Mielnichuk N."/>
            <person name="Miskei M."/>
            <person name="Molnar A.P."/>
            <person name="Mule G."/>
            <person name="Ngan C.Y."/>
            <person name="Orejas M."/>
            <person name="Orosz E."/>
            <person name="Ouedraogo J.P."/>
            <person name="Overkamp K.M."/>
            <person name="Park H.-S."/>
            <person name="Perrone G."/>
            <person name="Piumi F."/>
            <person name="Punt P.J."/>
            <person name="Ram A.F."/>
            <person name="Ramon A."/>
            <person name="Rauscher S."/>
            <person name="Record E."/>
            <person name="Riano-Pachon D.M."/>
            <person name="Robert V."/>
            <person name="Roehrig J."/>
            <person name="Ruller R."/>
            <person name="Salamov A."/>
            <person name="Salih N.S."/>
            <person name="Samson R.A."/>
            <person name="Sandor E."/>
            <person name="Sanguinetti M."/>
            <person name="Schuetze T."/>
            <person name="Sepcic K."/>
            <person name="Shelest E."/>
            <person name="Sherlock G."/>
            <person name="Sophianopoulou V."/>
            <person name="Squina F.M."/>
            <person name="Sun H."/>
            <person name="Susca A."/>
            <person name="Todd R.B."/>
            <person name="Tsang A."/>
            <person name="Unkles S.E."/>
            <person name="van de Wiele N."/>
            <person name="van Rossen-Uffink D."/>
            <person name="Oliveira J.V."/>
            <person name="Vesth T.C."/>
            <person name="Visser J."/>
            <person name="Yu J.-H."/>
            <person name="Zhou M."/>
            <person name="Andersen M.R."/>
            <person name="Archer D.B."/>
            <person name="Baker S.E."/>
            <person name="Benoit I."/>
            <person name="Brakhage A.A."/>
            <person name="Braus G.H."/>
            <person name="Fischer R."/>
            <person name="Frisvad J.C."/>
            <person name="Goldman G.H."/>
            <person name="Houbraken J."/>
            <person name="Oakley B."/>
            <person name="Pocsi I."/>
            <person name="Scazzocchio C."/>
            <person name="Seiboth B."/>
            <person name="vanKuyk P.A."/>
            <person name="Wortman J."/>
            <person name="Dyer P.S."/>
            <person name="Grigoriev I.V."/>
        </authorList>
    </citation>
    <scope>NUCLEOTIDE SEQUENCE [LARGE SCALE GENOMIC DNA]</scope>
    <source>
        <strain evidence="7">CBS 583.65</strain>
    </source>
</reference>
<keyword evidence="4" id="KW-0456">Lyase</keyword>
<evidence type="ECO:0000313" key="6">
    <source>
        <dbReference type="EMBL" id="OJJ03371.1"/>
    </source>
</evidence>
<keyword evidence="7" id="KW-1185">Reference proteome</keyword>
<dbReference type="Gene3D" id="3.90.1590.10">
    <property type="entry name" value="glutathione-dependent formaldehyde- activating enzyme (gfa)"/>
    <property type="match status" value="1"/>
</dbReference>
<dbReference type="SUPFAM" id="SSF51316">
    <property type="entry name" value="Mss4-like"/>
    <property type="match status" value="1"/>
</dbReference>
<feature type="domain" description="CENP-V/GFA" evidence="5">
    <location>
        <begin position="10"/>
        <end position="143"/>
    </location>
</feature>
<organism evidence="6 7">
    <name type="scientific">Aspergillus versicolor CBS 583.65</name>
    <dbReference type="NCBI Taxonomy" id="1036611"/>
    <lineage>
        <taxon>Eukaryota</taxon>
        <taxon>Fungi</taxon>
        <taxon>Dikarya</taxon>
        <taxon>Ascomycota</taxon>
        <taxon>Pezizomycotina</taxon>
        <taxon>Eurotiomycetes</taxon>
        <taxon>Eurotiomycetidae</taxon>
        <taxon>Eurotiales</taxon>
        <taxon>Aspergillaceae</taxon>
        <taxon>Aspergillus</taxon>
        <taxon>Aspergillus subgen. Nidulantes</taxon>
    </lineage>
</organism>
<dbReference type="PANTHER" id="PTHR33337:SF31">
    <property type="entry name" value="DUF636 DOMAIN PROTEIN (AFU_ORTHOLOGUE AFUA_2G12650)"/>
    <property type="match status" value="1"/>
</dbReference>
<dbReference type="VEuPathDB" id="FungiDB:ASPVEDRAFT_732392"/>
<dbReference type="InterPro" id="IPR006913">
    <property type="entry name" value="CENP-V/GFA"/>
</dbReference>
<evidence type="ECO:0000256" key="4">
    <source>
        <dbReference type="ARBA" id="ARBA00023239"/>
    </source>
</evidence>
<dbReference type="PANTHER" id="PTHR33337">
    <property type="entry name" value="GFA DOMAIN-CONTAINING PROTEIN"/>
    <property type="match status" value="1"/>
</dbReference>
<protein>
    <recommendedName>
        <fullName evidence="5">CENP-V/GFA domain-containing protein</fullName>
    </recommendedName>
</protein>
<proteinExistence type="inferred from homology"/>
<dbReference type="AlphaFoldDB" id="A0A1L9PPE6"/>
<keyword evidence="3" id="KW-0862">Zinc</keyword>
<evidence type="ECO:0000256" key="2">
    <source>
        <dbReference type="ARBA" id="ARBA00022723"/>
    </source>
</evidence>
<dbReference type="PROSITE" id="PS51891">
    <property type="entry name" value="CENP_V_GFA"/>
    <property type="match status" value="1"/>
</dbReference>
<dbReference type="OrthoDB" id="406544at2759"/>
<dbReference type="STRING" id="1036611.A0A1L9PPE6"/>
<dbReference type="Pfam" id="PF04828">
    <property type="entry name" value="GFA"/>
    <property type="match status" value="1"/>
</dbReference>
<dbReference type="GO" id="GO:0016846">
    <property type="term" value="F:carbon-sulfur lyase activity"/>
    <property type="evidence" value="ECO:0007669"/>
    <property type="project" value="InterPro"/>
</dbReference>
<dbReference type="RefSeq" id="XP_040669133.1">
    <property type="nucleotide sequence ID" value="XM_040816197.1"/>
</dbReference>
<accession>A0A1L9PPE6</accession>
<dbReference type="InterPro" id="IPR011057">
    <property type="entry name" value="Mss4-like_sf"/>
</dbReference>
<dbReference type="EMBL" id="KV878130">
    <property type="protein sequence ID" value="OJJ03371.1"/>
    <property type="molecule type" value="Genomic_DNA"/>
</dbReference>
<dbReference type="GO" id="GO:0046872">
    <property type="term" value="F:metal ion binding"/>
    <property type="evidence" value="ECO:0007669"/>
    <property type="project" value="UniProtKB-KW"/>
</dbReference>
<evidence type="ECO:0000259" key="5">
    <source>
        <dbReference type="PROSITE" id="PS51891"/>
    </source>
</evidence>
<evidence type="ECO:0000256" key="3">
    <source>
        <dbReference type="ARBA" id="ARBA00022833"/>
    </source>
</evidence>
<dbReference type="GeneID" id="63731708"/>
<evidence type="ECO:0000313" key="7">
    <source>
        <dbReference type="Proteomes" id="UP000184073"/>
    </source>
</evidence>
<name>A0A1L9PPE6_ASPVE</name>